<dbReference type="SUPFAM" id="SSF109998">
    <property type="entry name" value="Triger factor/SurA peptide-binding domain-like"/>
    <property type="match status" value="1"/>
</dbReference>
<dbReference type="InterPro" id="IPR050245">
    <property type="entry name" value="PrsA_foldase"/>
</dbReference>
<keyword evidence="2" id="KW-0413">Isomerase</keyword>
<dbReference type="SUPFAM" id="SSF54534">
    <property type="entry name" value="FKBP-like"/>
    <property type="match status" value="1"/>
</dbReference>
<dbReference type="AlphaFoldDB" id="A0A1J5RJU1"/>
<dbReference type="InterPro" id="IPR027304">
    <property type="entry name" value="Trigger_fact/SurA_dom_sf"/>
</dbReference>
<reference evidence="2" key="1">
    <citation type="submission" date="2016-10" db="EMBL/GenBank/DDBJ databases">
        <title>Sequence of Gallionella enrichment culture.</title>
        <authorList>
            <person name="Poehlein A."/>
            <person name="Muehling M."/>
            <person name="Daniel R."/>
        </authorList>
    </citation>
    <scope>NUCLEOTIDE SEQUENCE</scope>
</reference>
<feature type="domain" description="PpiC" evidence="1">
    <location>
        <begin position="137"/>
        <end position="228"/>
    </location>
</feature>
<dbReference type="EMBL" id="MLJW01000233">
    <property type="protein sequence ID" value="OIQ92380.1"/>
    <property type="molecule type" value="Genomic_DNA"/>
</dbReference>
<dbReference type="PROSITE" id="PS50198">
    <property type="entry name" value="PPIC_PPIASE_2"/>
    <property type="match status" value="1"/>
</dbReference>
<protein>
    <submittedName>
        <fullName evidence="2">Putative peptidyl-prolyl cis-trans isomerase Cbf2</fullName>
        <ecNumber evidence="2">5.2.1.8</ecNumber>
    </submittedName>
</protein>
<dbReference type="PANTHER" id="PTHR47245:SF2">
    <property type="entry name" value="PEPTIDYL-PROLYL CIS-TRANS ISOMERASE HP_0175-RELATED"/>
    <property type="match status" value="1"/>
</dbReference>
<organism evidence="2">
    <name type="scientific">mine drainage metagenome</name>
    <dbReference type="NCBI Taxonomy" id="410659"/>
    <lineage>
        <taxon>unclassified sequences</taxon>
        <taxon>metagenomes</taxon>
        <taxon>ecological metagenomes</taxon>
    </lineage>
</organism>
<evidence type="ECO:0000259" key="1">
    <source>
        <dbReference type="PROSITE" id="PS50198"/>
    </source>
</evidence>
<gene>
    <name evidence="2" type="primary">cbf2</name>
    <name evidence="2" type="ORF">GALL_256800</name>
</gene>
<sequence length="285" mass="31358">MSHSTLRAAAFAVLMTVAAAAPALAADDAKDPVVATVNGVDIHKSAVVDFYKNSQFAQVPLDAVYPQVLDVVVTGQLLLEQAEKQKLENDPDVLKEVEQAKQNIMKQVWLTHEIAPTLTDTALKARYDALIKSTPSREEVHARHILVKTKAEAEKVLADLKKGVKFEDEAKAKTQDPSGKDNGGDLGFFTKDEMVPEFADAAFKLKPGQVSKTPIKTQFGYHIIKVEERRMAPPPSFEQLKPTLIAELKQQNARKLIQDLRKSAEIKKFNIDGTPMVEKAPAAKP</sequence>
<name>A0A1J5RJU1_9ZZZZ</name>
<dbReference type="Gene3D" id="1.10.8.1040">
    <property type="match status" value="1"/>
</dbReference>
<accession>A0A1J5RJU1</accession>
<dbReference type="Pfam" id="PF13616">
    <property type="entry name" value="Rotamase_3"/>
    <property type="match status" value="1"/>
</dbReference>
<dbReference type="GO" id="GO:0003755">
    <property type="term" value="F:peptidyl-prolyl cis-trans isomerase activity"/>
    <property type="evidence" value="ECO:0007669"/>
    <property type="project" value="UniProtKB-EC"/>
</dbReference>
<dbReference type="PANTHER" id="PTHR47245">
    <property type="entry name" value="PEPTIDYLPROLYL ISOMERASE"/>
    <property type="match status" value="1"/>
</dbReference>
<evidence type="ECO:0000313" key="2">
    <source>
        <dbReference type="EMBL" id="OIQ92380.1"/>
    </source>
</evidence>
<dbReference type="InterPro" id="IPR000297">
    <property type="entry name" value="PPIase_PpiC"/>
</dbReference>
<dbReference type="InterPro" id="IPR046357">
    <property type="entry name" value="PPIase_dom_sf"/>
</dbReference>
<comment type="caution">
    <text evidence="2">The sequence shown here is derived from an EMBL/GenBank/DDBJ whole genome shotgun (WGS) entry which is preliminary data.</text>
</comment>
<proteinExistence type="predicted"/>
<dbReference type="Gene3D" id="3.10.50.40">
    <property type="match status" value="1"/>
</dbReference>
<dbReference type="EC" id="5.2.1.8" evidence="2"/>